<evidence type="ECO:0008006" key="3">
    <source>
        <dbReference type="Google" id="ProtNLM"/>
    </source>
</evidence>
<evidence type="ECO:0000313" key="1">
    <source>
        <dbReference type="EMBL" id="KKQ49617.1"/>
    </source>
</evidence>
<reference evidence="1 2" key="1">
    <citation type="journal article" date="2015" name="Nature">
        <title>rRNA introns, odd ribosomes, and small enigmatic genomes across a large radiation of phyla.</title>
        <authorList>
            <person name="Brown C.T."/>
            <person name="Hug L.A."/>
            <person name="Thomas B.C."/>
            <person name="Sharon I."/>
            <person name="Castelle C.J."/>
            <person name="Singh A."/>
            <person name="Wilkins M.J."/>
            <person name="Williams K.H."/>
            <person name="Banfield J.F."/>
        </authorList>
    </citation>
    <scope>NUCLEOTIDE SEQUENCE [LARGE SCALE GENOMIC DNA]</scope>
</reference>
<dbReference type="EMBL" id="LBTX01000012">
    <property type="protein sequence ID" value="KKQ49617.1"/>
    <property type="molecule type" value="Genomic_DNA"/>
</dbReference>
<proteinExistence type="predicted"/>
<dbReference type="InterPro" id="IPR024227">
    <property type="entry name" value="DUF3795"/>
</dbReference>
<evidence type="ECO:0000313" key="2">
    <source>
        <dbReference type="Proteomes" id="UP000034231"/>
    </source>
</evidence>
<sequence length="121" mass="14084">MNENLIAPCGMNCGLCLNYLRAENKCPGCIGGRKVNGKSCIKCGIKLCKERKGDYCFDCDKFPCERLKRLDKRYQERYGMSEIENLKNIRKRGIKVFVENEEKKWVNVDGTFCVHNKKRYS</sequence>
<comment type="caution">
    <text evidence="1">The sequence shown here is derived from an EMBL/GenBank/DDBJ whole genome shotgun (WGS) entry which is preliminary data.</text>
</comment>
<dbReference type="Proteomes" id="UP000034231">
    <property type="component" value="Unassembled WGS sequence"/>
</dbReference>
<name>A0A0G0I516_9BACT</name>
<accession>A0A0G0I516</accession>
<organism evidence="1 2">
    <name type="scientific">Candidatus Shapirobacteria bacterium GW2011_GWE1_38_10</name>
    <dbReference type="NCBI Taxonomy" id="1618488"/>
    <lineage>
        <taxon>Bacteria</taxon>
        <taxon>Candidatus Shapironibacteriota</taxon>
    </lineage>
</organism>
<protein>
    <recommendedName>
        <fullName evidence="3">DUF3795 domain-containing protein</fullName>
    </recommendedName>
</protein>
<dbReference type="AlphaFoldDB" id="A0A0G0I516"/>
<dbReference type="Pfam" id="PF12675">
    <property type="entry name" value="DUF3795"/>
    <property type="match status" value="1"/>
</dbReference>
<gene>
    <name evidence="1" type="ORF">US68_C0012G0012</name>
</gene>